<dbReference type="AlphaFoldDB" id="A0A645C1X8"/>
<evidence type="ECO:0000256" key="1">
    <source>
        <dbReference type="SAM" id="MobiDB-lite"/>
    </source>
</evidence>
<gene>
    <name evidence="2" type="ORF">SDC9_116298</name>
</gene>
<feature type="region of interest" description="Disordered" evidence="1">
    <location>
        <begin position="229"/>
        <end position="249"/>
    </location>
</feature>
<evidence type="ECO:0000313" key="2">
    <source>
        <dbReference type="EMBL" id="MPM69353.1"/>
    </source>
</evidence>
<protein>
    <submittedName>
        <fullName evidence="2">Uncharacterized protein</fullName>
    </submittedName>
</protein>
<proteinExistence type="predicted"/>
<sequence length="349" mass="38257">MAEIPENLGNLHKIKPVHIAAQLRGIGGFADQIKLVVQIVVELGHHLQRLQALAVAGELFHPAGHHAHQRHILVDHRQHARAQHLHGHIALVAIAVADHCEVHLRNRRAGHRLALERHEHLIDGLAEGSLDGLHRHLRVKRRHAVLQQRQFVRNIGRHQVAPRGQHLAELHEDRAQTLQRLTQALAARGVQLAAERGEARNPAEHRILKTVQNQLIQPVAQAGPDNVEAARKPTHGAQTSPREKGMEPTKLRSACTTFFATDPMAWAGASPMMRARSSSTSQRTLSTSQLISAANFTSPSMRMVGRSPRMAPCAIENGEVSTTSMRRSGVVDAEARSSSPAGVICSAIE</sequence>
<organism evidence="2">
    <name type="scientific">bioreactor metagenome</name>
    <dbReference type="NCBI Taxonomy" id="1076179"/>
    <lineage>
        <taxon>unclassified sequences</taxon>
        <taxon>metagenomes</taxon>
        <taxon>ecological metagenomes</taxon>
    </lineage>
</organism>
<accession>A0A645C1X8</accession>
<name>A0A645C1X8_9ZZZZ</name>
<dbReference type="EMBL" id="VSSQ01022814">
    <property type="protein sequence ID" value="MPM69353.1"/>
    <property type="molecule type" value="Genomic_DNA"/>
</dbReference>
<reference evidence="2" key="1">
    <citation type="submission" date="2019-08" db="EMBL/GenBank/DDBJ databases">
        <authorList>
            <person name="Kucharzyk K."/>
            <person name="Murdoch R.W."/>
            <person name="Higgins S."/>
            <person name="Loffler F."/>
        </authorList>
    </citation>
    <scope>NUCLEOTIDE SEQUENCE</scope>
</reference>
<comment type="caution">
    <text evidence="2">The sequence shown here is derived from an EMBL/GenBank/DDBJ whole genome shotgun (WGS) entry which is preliminary data.</text>
</comment>